<dbReference type="EMBL" id="AP022590">
    <property type="protein sequence ID" value="BBY38023.1"/>
    <property type="molecule type" value="Genomic_DNA"/>
</dbReference>
<keyword evidence="7" id="KW-0503">Monooxygenase</keyword>
<dbReference type="Proteomes" id="UP000192760">
    <property type="component" value="Unassembled WGS sequence"/>
</dbReference>
<dbReference type="GO" id="GO:0006707">
    <property type="term" value="P:cholesterol catabolic process"/>
    <property type="evidence" value="ECO:0007669"/>
    <property type="project" value="TreeGrafter"/>
</dbReference>
<dbReference type="InterPro" id="IPR002397">
    <property type="entry name" value="Cyt_P450_B"/>
</dbReference>
<keyword evidence="11" id="KW-1185">Reference proteome</keyword>
<evidence type="ECO:0000256" key="1">
    <source>
        <dbReference type="ARBA" id="ARBA00001971"/>
    </source>
</evidence>
<dbReference type="SUPFAM" id="SSF48264">
    <property type="entry name" value="Cytochrome P450"/>
    <property type="match status" value="1"/>
</dbReference>
<dbReference type="Gene3D" id="1.10.630.10">
    <property type="entry name" value="Cytochrome P450"/>
    <property type="match status" value="1"/>
</dbReference>
<dbReference type="PANTHER" id="PTHR46696:SF4">
    <property type="entry name" value="BIOTIN BIOSYNTHESIS CYTOCHROME P450"/>
    <property type="match status" value="1"/>
</dbReference>
<evidence type="ECO:0000313" key="8">
    <source>
        <dbReference type="EMBL" id="BBY38023.1"/>
    </source>
</evidence>
<reference evidence="8 11" key="2">
    <citation type="journal article" date="2019" name="Emerg. Microbes Infect.">
        <title>Comprehensive subspecies identification of 175 nontuberculous mycobacteria species based on 7547 genomic profiles.</title>
        <authorList>
            <person name="Matsumoto Y."/>
            <person name="Kinjo T."/>
            <person name="Motooka D."/>
            <person name="Nabeya D."/>
            <person name="Jung N."/>
            <person name="Uechi K."/>
            <person name="Horii T."/>
            <person name="Iida T."/>
            <person name="Fujita J."/>
            <person name="Nakamura S."/>
        </authorList>
    </citation>
    <scope>NUCLEOTIDE SEQUENCE [LARGE SCALE GENOMIC DNA]</scope>
    <source>
        <strain evidence="8 11">JCM 18113</strain>
    </source>
</reference>
<evidence type="ECO:0000256" key="7">
    <source>
        <dbReference type="ARBA" id="ARBA00023033"/>
    </source>
</evidence>
<dbReference type="AlphaFoldDB" id="A0A1X0FNH2"/>
<dbReference type="PANTHER" id="PTHR46696">
    <property type="entry name" value="P450, PUTATIVE (EUROFUNG)-RELATED"/>
    <property type="match status" value="1"/>
</dbReference>
<reference evidence="9 10" key="1">
    <citation type="submission" date="2017-02" db="EMBL/GenBank/DDBJ databases">
        <title>The new phylogeny of genus Mycobacterium.</title>
        <authorList>
            <person name="Tortoli E."/>
            <person name="Trovato A."/>
            <person name="Cirillo D.M."/>
        </authorList>
    </citation>
    <scope>NUCLEOTIDE SEQUENCE [LARGE SCALE GENOMIC DNA]</scope>
    <source>
        <strain evidence="9 10">DSM 45255</strain>
    </source>
</reference>
<sequence>MTSTSDVADIDLSTVDLTDLSYWQDGPPHQLFARMRAQPAPHWNALTGVSEPGFWSFTRFADIATISRDPHTFSSARGGVFTTSDGGAVPLEALREILLGMDDPRHGKQRRVVHGVFTPRLVARRETHVRNTVTLLLDDVIEQGRCDFVQDIAVELPLRVIADLLGVPHDDRPKLFEWTNTVSLAQATSNKELGLGAIFEMGAYLTALTAERKANPTDDLVSLLLAAEIDGESLTEDEVTFFFATLMFAGNDTTRNTASGAMRALIEHESERRKLIANPGLVPNAVEEMLRWVCSVVYFARVSQRDTDINGHSVREGDRLVMWYSAGSRDPAVNDDPERFNVTRDKPQHQAFGGGGAHFCIGAALARLELRVLFEELVRRVPDMQIAGPVTRLETNFLNALTSMPVAFTPGKREAVAP</sequence>
<evidence type="ECO:0000313" key="9">
    <source>
        <dbReference type="EMBL" id="ORB02850.1"/>
    </source>
</evidence>
<dbReference type="Proteomes" id="UP000465812">
    <property type="component" value="Chromosome"/>
</dbReference>
<dbReference type="PRINTS" id="PR00359">
    <property type="entry name" value="BP450"/>
</dbReference>
<dbReference type="InterPro" id="IPR036396">
    <property type="entry name" value="Cyt_P450_sf"/>
</dbReference>
<dbReference type="GO" id="GO:0005506">
    <property type="term" value="F:iron ion binding"/>
    <property type="evidence" value="ECO:0007669"/>
    <property type="project" value="InterPro"/>
</dbReference>
<evidence type="ECO:0000256" key="4">
    <source>
        <dbReference type="ARBA" id="ARBA00022723"/>
    </source>
</evidence>
<evidence type="ECO:0000256" key="5">
    <source>
        <dbReference type="ARBA" id="ARBA00023002"/>
    </source>
</evidence>
<reference evidence="8" key="3">
    <citation type="submission" date="2020-02" db="EMBL/GenBank/DDBJ databases">
        <authorList>
            <person name="Matsumoto Y."/>
            <person name="Motooka D."/>
            <person name="Nakamura S."/>
        </authorList>
    </citation>
    <scope>NUCLEOTIDE SEQUENCE</scope>
    <source>
        <strain evidence="8">JCM 18113</strain>
    </source>
</reference>
<keyword evidence="3" id="KW-0349">Heme</keyword>
<comment type="cofactor">
    <cofactor evidence="1">
        <name>heme</name>
        <dbReference type="ChEBI" id="CHEBI:30413"/>
    </cofactor>
</comment>
<organism evidence="9 10">
    <name type="scientific">Mycobacterium mantenii</name>
    <dbReference type="NCBI Taxonomy" id="560555"/>
    <lineage>
        <taxon>Bacteria</taxon>
        <taxon>Bacillati</taxon>
        <taxon>Actinomycetota</taxon>
        <taxon>Actinomycetes</taxon>
        <taxon>Mycobacteriales</taxon>
        <taxon>Mycobacteriaceae</taxon>
        <taxon>Mycobacterium</taxon>
        <taxon>Mycobacterium avium complex (MAC)</taxon>
    </lineage>
</organism>
<evidence type="ECO:0000256" key="6">
    <source>
        <dbReference type="ARBA" id="ARBA00023004"/>
    </source>
</evidence>
<protein>
    <submittedName>
        <fullName evidence="9">Cytochrome P450</fullName>
    </submittedName>
    <submittedName>
        <fullName evidence="8">Linalool 8-monooxygenase</fullName>
    </submittedName>
</protein>
<dbReference type="EMBL" id="MVHW01000024">
    <property type="protein sequence ID" value="ORB02850.1"/>
    <property type="molecule type" value="Genomic_DNA"/>
</dbReference>
<dbReference type="FunFam" id="1.10.630.10:FF:000018">
    <property type="entry name" value="Cytochrome P450 monooxygenase"/>
    <property type="match status" value="1"/>
</dbReference>
<evidence type="ECO:0000256" key="2">
    <source>
        <dbReference type="ARBA" id="ARBA00010617"/>
    </source>
</evidence>
<accession>A0A1X0FNH2</accession>
<dbReference type="CDD" id="cd11033">
    <property type="entry name" value="CYP142-like"/>
    <property type="match status" value="1"/>
</dbReference>
<proteinExistence type="inferred from homology"/>
<evidence type="ECO:0000256" key="3">
    <source>
        <dbReference type="ARBA" id="ARBA00022617"/>
    </source>
</evidence>
<evidence type="ECO:0000313" key="11">
    <source>
        <dbReference type="Proteomes" id="UP000465812"/>
    </source>
</evidence>
<keyword evidence="5" id="KW-0560">Oxidoreductase</keyword>
<dbReference type="InterPro" id="IPR001128">
    <property type="entry name" value="Cyt_P450"/>
</dbReference>
<dbReference type="GO" id="GO:0008395">
    <property type="term" value="F:steroid hydroxylase activity"/>
    <property type="evidence" value="ECO:0007669"/>
    <property type="project" value="TreeGrafter"/>
</dbReference>
<dbReference type="Pfam" id="PF00067">
    <property type="entry name" value="p450"/>
    <property type="match status" value="1"/>
</dbReference>
<keyword evidence="4" id="KW-0479">Metal-binding</keyword>
<gene>
    <name evidence="9" type="ORF">BST30_19255</name>
    <name evidence="8" type="ORF">MMAN_21570</name>
</gene>
<dbReference type="GO" id="GO:0036199">
    <property type="term" value="F:cholest-4-en-3-one 26-monooxygenase activity"/>
    <property type="evidence" value="ECO:0007669"/>
    <property type="project" value="TreeGrafter"/>
</dbReference>
<evidence type="ECO:0000313" key="10">
    <source>
        <dbReference type="Proteomes" id="UP000192760"/>
    </source>
</evidence>
<name>A0A1X0FNH2_MYCNT</name>
<dbReference type="STRING" id="560555.BST30_19255"/>
<dbReference type="GO" id="GO:0020037">
    <property type="term" value="F:heme binding"/>
    <property type="evidence" value="ECO:0007669"/>
    <property type="project" value="InterPro"/>
</dbReference>
<comment type="similarity">
    <text evidence="2">Belongs to the cytochrome P450 family.</text>
</comment>
<keyword evidence="6" id="KW-0408">Iron</keyword>